<name>A0A1Q9D0Q5_SYMMI</name>
<gene>
    <name evidence="1" type="ORF">AK812_SmicGene29894</name>
</gene>
<proteinExistence type="predicted"/>
<accession>A0A1Q9D0Q5</accession>
<dbReference type="OrthoDB" id="10488233at2759"/>
<keyword evidence="2" id="KW-1185">Reference proteome</keyword>
<dbReference type="Proteomes" id="UP000186817">
    <property type="component" value="Unassembled WGS sequence"/>
</dbReference>
<dbReference type="AlphaFoldDB" id="A0A1Q9D0Q5"/>
<evidence type="ECO:0008006" key="3">
    <source>
        <dbReference type="Google" id="ProtNLM"/>
    </source>
</evidence>
<evidence type="ECO:0000313" key="2">
    <source>
        <dbReference type="Proteomes" id="UP000186817"/>
    </source>
</evidence>
<sequence>MEITHLTEAGLFPDSCQLVKPKKPTKQQLQFLNQFVDCSASEAKVASIARLARGGAIHAKDVVVFHQEDGRWDLGQVLFHLELGSHKATLVQRWRPTETEKTKQFAKCSITNEQGFVAMDSILYPLVYSKTTDSQAFYTYFGLYI</sequence>
<comment type="caution">
    <text evidence="1">The sequence shown here is derived from an EMBL/GenBank/DDBJ whole genome shotgun (WGS) entry which is preliminary data.</text>
</comment>
<evidence type="ECO:0000313" key="1">
    <source>
        <dbReference type="EMBL" id="OLP88727.1"/>
    </source>
</evidence>
<organism evidence="1 2">
    <name type="scientific">Symbiodinium microadriaticum</name>
    <name type="common">Dinoflagellate</name>
    <name type="synonym">Zooxanthella microadriatica</name>
    <dbReference type="NCBI Taxonomy" id="2951"/>
    <lineage>
        <taxon>Eukaryota</taxon>
        <taxon>Sar</taxon>
        <taxon>Alveolata</taxon>
        <taxon>Dinophyceae</taxon>
        <taxon>Suessiales</taxon>
        <taxon>Symbiodiniaceae</taxon>
        <taxon>Symbiodinium</taxon>
    </lineage>
</organism>
<dbReference type="EMBL" id="LSRX01000797">
    <property type="protein sequence ID" value="OLP88727.1"/>
    <property type="molecule type" value="Genomic_DNA"/>
</dbReference>
<protein>
    <recommendedName>
        <fullName evidence="3">BAH domain-containing protein</fullName>
    </recommendedName>
</protein>
<reference evidence="1 2" key="1">
    <citation type="submission" date="2016-02" db="EMBL/GenBank/DDBJ databases">
        <title>Genome analysis of coral dinoflagellate symbionts highlights evolutionary adaptations to a symbiotic lifestyle.</title>
        <authorList>
            <person name="Aranda M."/>
            <person name="Li Y."/>
            <person name="Liew Y.J."/>
            <person name="Baumgarten S."/>
            <person name="Simakov O."/>
            <person name="Wilson M."/>
            <person name="Piel J."/>
            <person name="Ashoor H."/>
            <person name="Bougouffa S."/>
            <person name="Bajic V.B."/>
            <person name="Ryu T."/>
            <person name="Ravasi T."/>
            <person name="Bayer T."/>
            <person name="Micklem G."/>
            <person name="Kim H."/>
            <person name="Bhak J."/>
            <person name="Lajeunesse T.C."/>
            <person name="Voolstra C.R."/>
        </authorList>
    </citation>
    <scope>NUCLEOTIDE SEQUENCE [LARGE SCALE GENOMIC DNA]</scope>
    <source>
        <strain evidence="1 2">CCMP2467</strain>
    </source>
</reference>